<comment type="subcellular location">
    <subcellularLocation>
        <location evidence="1">Cell inner membrane</location>
    </subcellularLocation>
    <subcellularLocation>
        <location evidence="12">Cell membrane</location>
        <topology evidence="12">Single-pass type II membrane protein</topology>
    </subcellularLocation>
</comment>
<keyword evidence="9 12" id="KW-0408">Iron</keyword>
<gene>
    <name evidence="12 14" type="primary">ccmE</name>
    <name evidence="12" type="synonym">cycJ</name>
    <name evidence="14" type="ORF">E6O51_13920</name>
</gene>
<dbReference type="PANTHER" id="PTHR34128">
    <property type="entry name" value="CYTOCHROME C-TYPE BIOGENESIS PROTEIN CCME HOMOLOG, MITOCHONDRIAL"/>
    <property type="match status" value="1"/>
</dbReference>
<feature type="topological domain" description="Cytoplasmic" evidence="12">
    <location>
        <begin position="1"/>
        <end position="7"/>
    </location>
</feature>
<keyword evidence="2 12" id="KW-1003">Cell membrane</keyword>
<comment type="similarity">
    <text evidence="12">Belongs to the CcmE/CycJ family.</text>
</comment>
<keyword evidence="5 12" id="KW-0479">Metal-binding</keyword>
<dbReference type="EMBL" id="SSOD01000011">
    <property type="protein sequence ID" value="THF60302.1"/>
    <property type="molecule type" value="Genomic_DNA"/>
</dbReference>
<evidence type="ECO:0000313" key="15">
    <source>
        <dbReference type="Proteomes" id="UP000307956"/>
    </source>
</evidence>
<feature type="binding site" description="axial binding residue" evidence="12 13">
    <location>
        <position position="127"/>
    </location>
    <ligand>
        <name>heme</name>
        <dbReference type="ChEBI" id="CHEBI:30413"/>
    </ligand>
    <ligandPart>
        <name>Fe</name>
        <dbReference type="ChEBI" id="CHEBI:18248"/>
    </ligandPart>
</feature>
<feature type="binding site" description="covalent" evidence="12 13">
    <location>
        <position position="123"/>
    </location>
    <ligand>
        <name>heme</name>
        <dbReference type="ChEBI" id="CHEBI:30413"/>
    </ligand>
</feature>
<protein>
    <recommendedName>
        <fullName evidence="12">Cytochrome c-type biogenesis protein CcmE</fullName>
    </recommendedName>
    <alternativeName>
        <fullName evidence="12">Cytochrome c maturation protein E</fullName>
    </alternativeName>
    <alternativeName>
        <fullName evidence="12">Heme chaperone CcmE</fullName>
    </alternativeName>
</protein>
<dbReference type="Gene3D" id="2.40.50.140">
    <property type="entry name" value="Nucleic acid-binding proteins"/>
    <property type="match status" value="1"/>
</dbReference>
<keyword evidence="4 12" id="KW-0812">Transmembrane</keyword>
<feature type="topological domain" description="Extracellular" evidence="12">
    <location>
        <begin position="29"/>
        <end position="148"/>
    </location>
</feature>
<dbReference type="InterPro" id="IPR004329">
    <property type="entry name" value="CcmE"/>
</dbReference>
<comment type="function">
    <text evidence="11 12">Heme chaperone required for the biogenesis of c-type cytochromes. Transiently binds heme delivered by CcmC and transfers the heme to apo-cytochromes in a process facilitated by CcmF and CcmH.</text>
</comment>
<evidence type="ECO:0000256" key="4">
    <source>
        <dbReference type="ARBA" id="ARBA00022692"/>
    </source>
</evidence>
<dbReference type="PANTHER" id="PTHR34128:SF2">
    <property type="entry name" value="CYTOCHROME C-TYPE BIOGENESIS PROTEIN CCME HOMOLOG, MITOCHONDRIAL"/>
    <property type="match status" value="1"/>
</dbReference>
<evidence type="ECO:0000256" key="11">
    <source>
        <dbReference type="ARBA" id="ARBA00056663"/>
    </source>
</evidence>
<evidence type="ECO:0000256" key="10">
    <source>
        <dbReference type="ARBA" id="ARBA00023136"/>
    </source>
</evidence>
<evidence type="ECO:0000256" key="1">
    <source>
        <dbReference type="ARBA" id="ARBA00004533"/>
    </source>
</evidence>
<evidence type="ECO:0000256" key="2">
    <source>
        <dbReference type="ARBA" id="ARBA00022475"/>
    </source>
</evidence>
<keyword evidence="10 12" id="KW-0472">Membrane</keyword>
<evidence type="ECO:0000256" key="6">
    <source>
        <dbReference type="ARBA" id="ARBA00022748"/>
    </source>
</evidence>
<sequence length="148" mass="15719">MKARNKRLLLVGGGVALLVAAVALVLSAFQQNLVFFHTPSEVVAGKAPVGRTFRIGGMVEAGSIKREADGLTVNFAITDTAKVIPVSYRGTLPDLFQEGKGAVVQGTLGPDGRFVASEVLAKHDENYMPVEAQYALDQAHEAARTVQQ</sequence>
<evidence type="ECO:0000256" key="8">
    <source>
        <dbReference type="ARBA" id="ARBA00022989"/>
    </source>
</evidence>
<dbReference type="HAMAP" id="MF_01959">
    <property type="entry name" value="CcmE"/>
    <property type="match status" value="1"/>
</dbReference>
<evidence type="ECO:0000313" key="14">
    <source>
        <dbReference type="EMBL" id="THF60302.1"/>
    </source>
</evidence>
<keyword evidence="15" id="KW-1185">Reference proteome</keyword>
<comment type="caution">
    <text evidence="14">The sequence shown here is derived from an EMBL/GenBank/DDBJ whole genome shotgun (WGS) entry which is preliminary data.</text>
</comment>
<dbReference type="FunFam" id="2.40.50.140:FF:000104">
    <property type="entry name" value="Cytochrome c-type biogenesis protein CcmE"/>
    <property type="match status" value="1"/>
</dbReference>
<reference evidence="14 15" key="1">
    <citation type="submission" date="2019-04" db="EMBL/GenBank/DDBJ databases">
        <title>Azoarcus rhizosphaerae sp. nov. isolated from rhizosphere of Ficus religiosa.</title>
        <authorList>
            <person name="Lin S.-Y."/>
            <person name="Hameed A."/>
            <person name="Hsu Y.-H."/>
            <person name="Young C.-C."/>
        </authorList>
    </citation>
    <scope>NUCLEOTIDE SEQUENCE [LARGE SCALE GENOMIC DNA]</scope>
    <source>
        <strain evidence="14 15">CC-YHH848</strain>
    </source>
</reference>
<accession>A0A4S4ALJ1</accession>
<dbReference type="InterPro" id="IPR036127">
    <property type="entry name" value="CcmE-like_sf"/>
</dbReference>
<proteinExistence type="inferred from homology"/>
<organism evidence="14 15">
    <name type="scientific">Pseudothauera rhizosphaerae</name>
    <dbReference type="NCBI Taxonomy" id="2565932"/>
    <lineage>
        <taxon>Bacteria</taxon>
        <taxon>Pseudomonadati</taxon>
        <taxon>Pseudomonadota</taxon>
        <taxon>Betaproteobacteria</taxon>
        <taxon>Rhodocyclales</taxon>
        <taxon>Zoogloeaceae</taxon>
        <taxon>Pseudothauera</taxon>
    </lineage>
</organism>
<dbReference type="Pfam" id="PF03100">
    <property type="entry name" value="CcmE"/>
    <property type="match status" value="1"/>
</dbReference>
<dbReference type="NCBIfam" id="NF009727">
    <property type="entry name" value="PRK13254.1-1"/>
    <property type="match status" value="1"/>
</dbReference>
<keyword evidence="7 12" id="KW-0735">Signal-anchor</keyword>
<dbReference type="OrthoDB" id="9793584at2"/>
<dbReference type="GO" id="GO:0017004">
    <property type="term" value="P:cytochrome complex assembly"/>
    <property type="evidence" value="ECO:0007669"/>
    <property type="project" value="UniProtKB-KW"/>
</dbReference>
<dbReference type="AlphaFoldDB" id="A0A4S4ALJ1"/>
<keyword evidence="8 12" id="KW-1133">Transmembrane helix</keyword>
<dbReference type="NCBIfam" id="NF009729">
    <property type="entry name" value="PRK13254.1-3"/>
    <property type="match status" value="1"/>
</dbReference>
<evidence type="ECO:0000256" key="5">
    <source>
        <dbReference type="ARBA" id="ARBA00022723"/>
    </source>
</evidence>
<dbReference type="GO" id="GO:0046872">
    <property type="term" value="F:metal ion binding"/>
    <property type="evidence" value="ECO:0007669"/>
    <property type="project" value="UniProtKB-KW"/>
</dbReference>
<dbReference type="GO" id="GO:0020037">
    <property type="term" value="F:heme binding"/>
    <property type="evidence" value="ECO:0007669"/>
    <property type="project" value="InterPro"/>
</dbReference>
<keyword evidence="3 12" id="KW-0349">Heme</keyword>
<evidence type="ECO:0000256" key="12">
    <source>
        <dbReference type="HAMAP-Rule" id="MF_01959"/>
    </source>
</evidence>
<dbReference type="GO" id="GO:0005886">
    <property type="term" value="C:plasma membrane"/>
    <property type="evidence" value="ECO:0007669"/>
    <property type="project" value="UniProtKB-SubCell"/>
</dbReference>
<dbReference type="InterPro" id="IPR012340">
    <property type="entry name" value="NA-bd_OB-fold"/>
</dbReference>
<dbReference type="Proteomes" id="UP000307956">
    <property type="component" value="Unassembled WGS sequence"/>
</dbReference>
<keyword evidence="6 12" id="KW-0201">Cytochrome c-type biogenesis</keyword>
<dbReference type="NCBIfam" id="NF009731">
    <property type="entry name" value="PRK13254.1-5"/>
    <property type="match status" value="1"/>
</dbReference>
<dbReference type="RefSeq" id="WP_136385604.1">
    <property type="nucleotide sequence ID" value="NZ_SSOD01000011.1"/>
</dbReference>
<dbReference type="SUPFAM" id="SSF82093">
    <property type="entry name" value="Heme chaperone CcmE"/>
    <property type="match status" value="1"/>
</dbReference>
<evidence type="ECO:0000256" key="9">
    <source>
        <dbReference type="ARBA" id="ARBA00023004"/>
    </source>
</evidence>
<evidence type="ECO:0000256" key="7">
    <source>
        <dbReference type="ARBA" id="ARBA00022968"/>
    </source>
</evidence>
<name>A0A4S4ALJ1_9RHOO</name>
<evidence type="ECO:0000256" key="13">
    <source>
        <dbReference type="PIRSR" id="PIRSR604329-50"/>
    </source>
</evidence>
<dbReference type="GO" id="GO:0017003">
    <property type="term" value="P:protein-heme linkage"/>
    <property type="evidence" value="ECO:0007669"/>
    <property type="project" value="UniProtKB-UniRule"/>
</dbReference>
<evidence type="ECO:0000256" key="3">
    <source>
        <dbReference type="ARBA" id="ARBA00022617"/>
    </source>
</evidence>